<evidence type="ECO:0000256" key="1">
    <source>
        <dbReference type="SAM" id="SignalP"/>
    </source>
</evidence>
<dbReference type="EMBL" id="JADEXQ010000146">
    <property type="protein sequence ID" value="MBE9033051.1"/>
    <property type="molecule type" value="Genomic_DNA"/>
</dbReference>
<feature type="chain" id="PRO_5036678550" evidence="1">
    <location>
        <begin position="22"/>
        <end position="512"/>
    </location>
</feature>
<dbReference type="RefSeq" id="WP_264327863.1">
    <property type="nucleotide sequence ID" value="NZ_JADEXQ010000146.1"/>
</dbReference>
<protein>
    <submittedName>
        <fullName evidence="2">Uncharacterized protein</fullName>
    </submittedName>
</protein>
<comment type="caution">
    <text evidence="2">The sequence shown here is derived from an EMBL/GenBank/DDBJ whole genome shotgun (WGS) entry which is preliminary data.</text>
</comment>
<feature type="signal peptide" evidence="1">
    <location>
        <begin position="1"/>
        <end position="21"/>
    </location>
</feature>
<name>A0A928VQY8_9CYAN</name>
<keyword evidence="3" id="KW-1185">Reference proteome</keyword>
<sequence length="512" mass="56429">MQTKRLIAVSSLLTISSLNLASSLPVSAANRRVTAAPPMTRVDAGAFRINKRQPVRFKAFAVKDPKTGKAISPNTILTLPNGKRVKAGAYYAELNRLEQGFSRLGHSLRQPASKVLLQEALVDRAGLKRDADRISASHYKLQRPEKALFRTILDPAQNQRTIRLAPAIKPRSGALQQLRVKPSLSAPQRIIAPETLLRSSVGTPKLGVVAQPRASVSGFSMRPQSLKLSKLTPAQLAKLKLKLKRPVAAKTYTKSWGKRIGKKNRVYAYINTKLQVKSHPNYSRADAQGNAGGYLFNRHAQLLRATAQVRSDKPTNKSSVAVKLNAFGQTVYSFQRTKKSSYSYSKSFSKSIDKRIADIRFSAGPIPMRAKFGVRGSAGVRYAFALNPVKAAAYAKVNPFVRSRVYGEGGVDIVVAEAGVGANLVLLNDDLDVRARAKIGLASNNKAYLKLDMSAHNKLTALKGKLYAYAGVYVPRWGIPPWKKKRYDTTLFNWKGLTHQGYLFDESYTAYF</sequence>
<proteinExistence type="predicted"/>
<gene>
    <name evidence="2" type="ORF">IQ266_25265</name>
</gene>
<reference evidence="2" key="1">
    <citation type="submission" date="2020-10" db="EMBL/GenBank/DDBJ databases">
        <authorList>
            <person name="Castelo-Branco R."/>
            <person name="Eusebio N."/>
            <person name="Adriana R."/>
            <person name="Vieira A."/>
            <person name="Brugerolle De Fraissinette N."/>
            <person name="Rezende De Castro R."/>
            <person name="Schneider M.P."/>
            <person name="Vasconcelos V."/>
            <person name="Leao P.N."/>
        </authorList>
    </citation>
    <scope>NUCLEOTIDE SEQUENCE</scope>
    <source>
        <strain evidence="2">LEGE 11480</strain>
    </source>
</reference>
<evidence type="ECO:0000313" key="2">
    <source>
        <dbReference type="EMBL" id="MBE9033051.1"/>
    </source>
</evidence>
<organism evidence="2 3">
    <name type="scientific">Romeriopsis navalis LEGE 11480</name>
    <dbReference type="NCBI Taxonomy" id="2777977"/>
    <lineage>
        <taxon>Bacteria</taxon>
        <taxon>Bacillati</taxon>
        <taxon>Cyanobacteriota</taxon>
        <taxon>Cyanophyceae</taxon>
        <taxon>Leptolyngbyales</taxon>
        <taxon>Leptolyngbyaceae</taxon>
        <taxon>Romeriopsis</taxon>
        <taxon>Romeriopsis navalis</taxon>
    </lineage>
</organism>
<accession>A0A928VQY8</accession>
<evidence type="ECO:0000313" key="3">
    <source>
        <dbReference type="Proteomes" id="UP000625316"/>
    </source>
</evidence>
<dbReference type="AlphaFoldDB" id="A0A928VQY8"/>
<dbReference type="Proteomes" id="UP000625316">
    <property type="component" value="Unassembled WGS sequence"/>
</dbReference>
<keyword evidence="1" id="KW-0732">Signal</keyword>